<evidence type="ECO:0000313" key="7">
    <source>
        <dbReference type="EMBL" id="CAB9502267.1"/>
    </source>
</evidence>
<accession>A0A9N8DGE0</accession>
<dbReference type="InterPro" id="IPR011009">
    <property type="entry name" value="Kinase-like_dom_sf"/>
</dbReference>
<sequence length="471" mass="53657">MSTRSMNDSSNHSQGRRSSFTMNPMVWRQARTVKKAAGQVDEFVTALTENAPFIERQTPNSTISVWQRSEIQTGKLLGEGSFSQVYEITVFQPHTSDANSNIKPHDAAQRTQLEQHLFEEQHKYALKQPKRDMLRKKQDFSKAVSDLVVEAQYLSRFDHPNILALRGLPMGGTEAFESGRFDSYFLILDRLTDSLEQRIEKWKKQSPTPDPALIPRKTNYALQIANALLYLHQRRIIYRDLKPENIGFLGKHQAQLFDFGLVRELPKGNAYDDEQYSMSGAGSQWYMAVEIFITGKYNLKADVYSWAITTYEMLTESKAFANMHKLQHVAMVCVQGKRPKLSLHKFPPKLETVIRAAWGQSVSARPNMLEVVRALEKILPELGDEDACVWPTVEQDDGTYAMPKSRRKSLLAESSDDEDDDDESLDAFDTTLDAEIMKEMKGGSAARAPTYGDMEMHENEYSLSSIMYADH</sequence>
<keyword evidence="4" id="KW-0067">ATP-binding</keyword>
<dbReference type="Proteomes" id="UP001153069">
    <property type="component" value="Unassembled WGS sequence"/>
</dbReference>
<dbReference type="Pfam" id="PF00069">
    <property type="entry name" value="Pkinase"/>
    <property type="match status" value="1"/>
</dbReference>
<feature type="compositionally biased region" description="Acidic residues" evidence="5">
    <location>
        <begin position="414"/>
        <end position="425"/>
    </location>
</feature>
<dbReference type="InterPro" id="IPR051681">
    <property type="entry name" value="Ser/Thr_Kinases-Pseudokinases"/>
</dbReference>
<feature type="compositionally biased region" description="Polar residues" evidence="5">
    <location>
        <begin position="1"/>
        <end position="22"/>
    </location>
</feature>
<feature type="domain" description="Protein kinase" evidence="6">
    <location>
        <begin position="71"/>
        <end position="379"/>
    </location>
</feature>
<dbReference type="GO" id="GO:0004674">
    <property type="term" value="F:protein serine/threonine kinase activity"/>
    <property type="evidence" value="ECO:0007669"/>
    <property type="project" value="TreeGrafter"/>
</dbReference>
<dbReference type="SMART" id="SM00220">
    <property type="entry name" value="S_TKc"/>
    <property type="match status" value="1"/>
</dbReference>
<evidence type="ECO:0000256" key="3">
    <source>
        <dbReference type="ARBA" id="ARBA00022777"/>
    </source>
</evidence>
<comment type="caution">
    <text evidence="7">The sequence shown here is derived from an EMBL/GenBank/DDBJ whole genome shotgun (WGS) entry which is preliminary data.</text>
</comment>
<keyword evidence="3 7" id="KW-0418">Kinase</keyword>
<dbReference type="SUPFAM" id="SSF56112">
    <property type="entry name" value="Protein kinase-like (PK-like)"/>
    <property type="match status" value="1"/>
</dbReference>
<name>A0A9N8DGE0_9STRA</name>
<proteinExistence type="predicted"/>
<feature type="region of interest" description="Disordered" evidence="5">
    <location>
        <begin position="1"/>
        <end position="23"/>
    </location>
</feature>
<evidence type="ECO:0000259" key="6">
    <source>
        <dbReference type="PROSITE" id="PS50011"/>
    </source>
</evidence>
<evidence type="ECO:0000256" key="1">
    <source>
        <dbReference type="ARBA" id="ARBA00022679"/>
    </source>
</evidence>
<feature type="region of interest" description="Disordered" evidence="5">
    <location>
        <begin position="404"/>
        <end position="425"/>
    </location>
</feature>
<gene>
    <name evidence="7" type="ORF">SEMRO_132_G062520.1</name>
</gene>
<dbReference type="InterPro" id="IPR000719">
    <property type="entry name" value="Prot_kinase_dom"/>
</dbReference>
<evidence type="ECO:0000256" key="4">
    <source>
        <dbReference type="ARBA" id="ARBA00022840"/>
    </source>
</evidence>
<evidence type="ECO:0000256" key="2">
    <source>
        <dbReference type="ARBA" id="ARBA00022741"/>
    </source>
</evidence>
<dbReference type="EMBL" id="CAICTM010000131">
    <property type="protein sequence ID" value="CAB9502267.1"/>
    <property type="molecule type" value="Genomic_DNA"/>
</dbReference>
<dbReference type="PROSITE" id="PS50011">
    <property type="entry name" value="PROTEIN_KINASE_DOM"/>
    <property type="match status" value="1"/>
</dbReference>
<keyword evidence="8" id="KW-1185">Reference proteome</keyword>
<dbReference type="AlphaFoldDB" id="A0A9N8DGE0"/>
<organism evidence="7 8">
    <name type="scientific">Seminavis robusta</name>
    <dbReference type="NCBI Taxonomy" id="568900"/>
    <lineage>
        <taxon>Eukaryota</taxon>
        <taxon>Sar</taxon>
        <taxon>Stramenopiles</taxon>
        <taxon>Ochrophyta</taxon>
        <taxon>Bacillariophyta</taxon>
        <taxon>Bacillariophyceae</taxon>
        <taxon>Bacillariophycidae</taxon>
        <taxon>Naviculales</taxon>
        <taxon>Naviculaceae</taxon>
        <taxon>Seminavis</taxon>
    </lineage>
</organism>
<dbReference type="PANTHER" id="PTHR44329">
    <property type="entry name" value="SERINE/THREONINE-PROTEIN KINASE TNNI3K-RELATED"/>
    <property type="match status" value="1"/>
</dbReference>
<dbReference type="Gene3D" id="1.10.510.10">
    <property type="entry name" value="Transferase(Phosphotransferase) domain 1"/>
    <property type="match status" value="1"/>
</dbReference>
<dbReference type="OrthoDB" id="48004at2759"/>
<evidence type="ECO:0000256" key="5">
    <source>
        <dbReference type="SAM" id="MobiDB-lite"/>
    </source>
</evidence>
<evidence type="ECO:0000313" key="8">
    <source>
        <dbReference type="Proteomes" id="UP001153069"/>
    </source>
</evidence>
<dbReference type="PANTHER" id="PTHR44329:SF288">
    <property type="entry name" value="MITOGEN-ACTIVATED PROTEIN KINASE KINASE KINASE 20"/>
    <property type="match status" value="1"/>
</dbReference>
<protein>
    <submittedName>
        <fullName evidence="7">Probable LIM domain-containing serine/threonine-protein kinase DDB</fullName>
    </submittedName>
</protein>
<reference evidence="7" key="1">
    <citation type="submission" date="2020-06" db="EMBL/GenBank/DDBJ databases">
        <authorList>
            <consortium name="Plant Systems Biology data submission"/>
        </authorList>
    </citation>
    <scope>NUCLEOTIDE SEQUENCE</scope>
    <source>
        <strain evidence="7">D6</strain>
    </source>
</reference>
<keyword evidence="1" id="KW-0808">Transferase</keyword>
<keyword evidence="2" id="KW-0547">Nucleotide-binding</keyword>
<dbReference type="GO" id="GO:0005524">
    <property type="term" value="F:ATP binding"/>
    <property type="evidence" value="ECO:0007669"/>
    <property type="project" value="UniProtKB-KW"/>
</dbReference>
<dbReference type="Gene3D" id="3.30.200.20">
    <property type="entry name" value="Phosphorylase Kinase, domain 1"/>
    <property type="match status" value="1"/>
</dbReference>